<dbReference type="NCBIfam" id="TIGR01146">
    <property type="entry name" value="ATPsyn_F1gamma"/>
    <property type="match status" value="1"/>
</dbReference>
<dbReference type="EMBL" id="MFZF01000021">
    <property type="protein sequence ID" value="OGK16057.1"/>
    <property type="molecule type" value="Genomic_DNA"/>
</dbReference>
<evidence type="ECO:0000313" key="11">
    <source>
        <dbReference type="Proteomes" id="UP000178372"/>
    </source>
</evidence>
<protein>
    <submittedName>
        <fullName evidence="10">ATP synthase F1 subunit gamma</fullName>
    </submittedName>
</protein>
<keyword evidence="9" id="KW-0066">ATP synthesis</keyword>
<evidence type="ECO:0000256" key="1">
    <source>
        <dbReference type="ARBA" id="ARBA00003456"/>
    </source>
</evidence>
<keyword evidence="7" id="KW-0472">Membrane</keyword>
<comment type="subcellular location">
    <subcellularLocation>
        <location evidence="2">Membrane</location>
        <topology evidence="2">Peripheral membrane protein</topology>
    </subcellularLocation>
</comment>
<dbReference type="PANTHER" id="PTHR11693:SF22">
    <property type="entry name" value="ATP SYNTHASE SUBUNIT GAMMA, MITOCHONDRIAL"/>
    <property type="match status" value="1"/>
</dbReference>
<keyword evidence="4" id="KW-0813">Transport</keyword>
<reference evidence="10 11" key="1">
    <citation type="journal article" date="2016" name="Nat. Commun.">
        <title>Thousands of microbial genomes shed light on interconnected biogeochemical processes in an aquifer system.</title>
        <authorList>
            <person name="Anantharaman K."/>
            <person name="Brown C.T."/>
            <person name="Hug L.A."/>
            <person name="Sharon I."/>
            <person name="Castelle C.J."/>
            <person name="Probst A.J."/>
            <person name="Thomas B.C."/>
            <person name="Singh A."/>
            <person name="Wilkins M.J."/>
            <person name="Karaoz U."/>
            <person name="Brodie E.L."/>
            <person name="Williams K.H."/>
            <person name="Hubbard S.S."/>
            <person name="Banfield J.F."/>
        </authorList>
    </citation>
    <scope>NUCLEOTIDE SEQUENCE [LARGE SCALE GENOMIC DNA]</scope>
</reference>
<dbReference type="CDD" id="cd12151">
    <property type="entry name" value="F1-ATPase_gamma"/>
    <property type="match status" value="1"/>
</dbReference>
<dbReference type="Gene3D" id="3.40.1380.10">
    <property type="match status" value="1"/>
</dbReference>
<sequence length="286" mass="31376">MNFRQVRKKIKTISNVAKITKAMQMIAAVKMKRAIAQALEGKLYRKTLDDILREVLSQVDGSLTVDIPLLRTNTASKTLYILITSSKGLCGGFNVNVLKHLSANTDFKNAHFITIEKKGGAFLRRVGASIIADFSVVDAGVDIISAVFKVAEQGYLEGIYGDVKIVYNDFVSSFKYVPVITSLLPVLSVDSLRLEETAKETSLAHYLIEPSPNEILPTLIKDVLHEKIRSAILDSAAAEQSARMMAMKQATDAASDLIVGLTLLSNKLRQQSITYELLDIISAQTV</sequence>
<dbReference type="SUPFAM" id="SSF52943">
    <property type="entry name" value="ATP synthase (F1-ATPase), gamma subunit"/>
    <property type="match status" value="1"/>
</dbReference>
<evidence type="ECO:0000256" key="7">
    <source>
        <dbReference type="ARBA" id="ARBA00023136"/>
    </source>
</evidence>
<accession>A0A1F7GB08</accession>
<comment type="caution">
    <text evidence="10">The sequence shown here is derived from an EMBL/GenBank/DDBJ whole genome shotgun (WGS) entry which is preliminary data.</text>
</comment>
<dbReference type="PRINTS" id="PR00126">
    <property type="entry name" value="ATPASEGAMMA"/>
</dbReference>
<evidence type="ECO:0000256" key="2">
    <source>
        <dbReference type="ARBA" id="ARBA00004170"/>
    </source>
</evidence>
<dbReference type="Pfam" id="PF00231">
    <property type="entry name" value="ATP-synt"/>
    <property type="match status" value="1"/>
</dbReference>
<evidence type="ECO:0000313" key="10">
    <source>
        <dbReference type="EMBL" id="OGK16057.1"/>
    </source>
</evidence>
<dbReference type="AlphaFoldDB" id="A0A1F7GB08"/>
<dbReference type="GO" id="GO:0045259">
    <property type="term" value="C:proton-transporting ATP synthase complex"/>
    <property type="evidence" value="ECO:0007669"/>
    <property type="project" value="UniProtKB-KW"/>
</dbReference>
<dbReference type="GO" id="GO:0046933">
    <property type="term" value="F:proton-transporting ATP synthase activity, rotational mechanism"/>
    <property type="evidence" value="ECO:0007669"/>
    <property type="project" value="InterPro"/>
</dbReference>
<evidence type="ECO:0000256" key="8">
    <source>
        <dbReference type="ARBA" id="ARBA00023196"/>
    </source>
</evidence>
<evidence type="ECO:0000256" key="9">
    <source>
        <dbReference type="ARBA" id="ARBA00023310"/>
    </source>
</evidence>
<gene>
    <name evidence="10" type="ORF">A2690_01410</name>
</gene>
<organism evidence="10 11">
    <name type="scientific">Candidatus Roizmanbacteria bacterium RIFCSPHIGHO2_01_FULL_39_12b</name>
    <dbReference type="NCBI Taxonomy" id="1802030"/>
    <lineage>
        <taxon>Bacteria</taxon>
        <taxon>Candidatus Roizmaniibacteriota</taxon>
    </lineage>
</organism>
<evidence type="ECO:0000256" key="6">
    <source>
        <dbReference type="ARBA" id="ARBA00023065"/>
    </source>
</evidence>
<evidence type="ECO:0000256" key="5">
    <source>
        <dbReference type="ARBA" id="ARBA00022781"/>
    </source>
</evidence>
<keyword evidence="6" id="KW-0406">Ion transport</keyword>
<proteinExistence type="inferred from homology"/>
<name>A0A1F7GB08_9BACT</name>
<keyword evidence="5" id="KW-0375">Hydrogen ion transport</keyword>
<evidence type="ECO:0000256" key="3">
    <source>
        <dbReference type="ARBA" id="ARBA00007681"/>
    </source>
</evidence>
<comment type="similarity">
    <text evidence="3">Belongs to the ATPase gamma chain family.</text>
</comment>
<keyword evidence="8" id="KW-0139">CF(1)</keyword>
<comment type="function">
    <text evidence="1">Produces ATP from ADP in the presence of a proton gradient across the membrane. The gamma chain is believed to be important in regulating ATPase activity and the flow of protons through the CF(0) complex.</text>
</comment>
<dbReference type="InterPro" id="IPR000131">
    <property type="entry name" value="ATP_synth_F1_gsu"/>
</dbReference>
<dbReference type="Gene3D" id="1.10.287.80">
    <property type="entry name" value="ATP synthase, gamma subunit, helix hairpin domain"/>
    <property type="match status" value="1"/>
</dbReference>
<dbReference type="PANTHER" id="PTHR11693">
    <property type="entry name" value="ATP SYNTHASE GAMMA CHAIN"/>
    <property type="match status" value="1"/>
</dbReference>
<dbReference type="InterPro" id="IPR035968">
    <property type="entry name" value="ATP_synth_F1_ATPase_gsu"/>
</dbReference>
<dbReference type="Proteomes" id="UP000178372">
    <property type="component" value="Unassembled WGS sequence"/>
</dbReference>
<evidence type="ECO:0000256" key="4">
    <source>
        <dbReference type="ARBA" id="ARBA00022448"/>
    </source>
</evidence>